<evidence type="ECO:0000313" key="3">
    <source>
        <dbReference type="Proteomes" id="UP000177855"/>
    </source>
</evidence>
<dbReference type="InterPro" id="IPR001173">
    <property type="entry name" value="Glyco_trans_2-like"/>
</dbReference>
<comment type="caution">
    <text evidence="2">The sequence shown here is derived from an EMBL/GenBank/DDBJ whole genome shotgun (WGS) entry which is preliminary data.</text>
</comment>
<feature type="domain" description="Glycosyltransferase 2-like" evidence="1">
    <location>
        <begin position="6"/>
        <end position="170"/>
    </location>
</feature>
<dbReference type="EMBL" id="MGHS01000006">
    <property type="protein sequence ID" value="OGM77151.1"/>
    <property type="molecule type" value="Genomic_DNA"/>
</dbReference>
<organism evidence="2 3">
    <name type="scientific">Candidatus Woesebacteria bacterium RIFOXYA1_FULL_40_18</name>
    <dbReference type="NCBI Taxonomy" id="1802532"/>
    <lineage>
        <taxon>Bacteria</taxon>
        <taxon>Candidatus Woeseibacteriota</taxon>
    </lineage>
</organism>
<sequence>MAKYLSVIIPCYNEEANLKRGVLGEVYDFLNKKDFDWEVLISDDGSDDGSREIIKEEIKKYKNFKLLENPHGGKPSALYYGIKIAEGDWILFTDMDQSTPIGETDKLLPYTNQNYGAIIGSRGLGRKDFPLYRKLGAMVFATIRRALILSEITDTQCGFKMFKKAALKENFPKLEFFRTKEKVTGWKVTSWDVEFLHILKAKGYKIKEVVVDWKDRDVSRGKDLGLKKYIKESGEMFMQILRVKVNDIKGMYK</sequence>
<evidence type="ECO:0000259" key="1">
    <source>
        <dbReference type="Pfam" id="PF00535"/>
    </source>
</evidence>
<name>A0A1F8CLK8_9BACT</name>
<accession>A0A1F8CLK8</accession>
<protein>
    <recommendedName>
        <fullName evidence="1">Glycosyltransferase 2-like domain-containing protein</fullName>
    </recommendedName>
</protein>
<gene>
    <name evidence="2" type="ORF">A2210_02415</name>
</gene>
<dbReference type="Proteomes" id="UP000177855">
    <property type="component" value="Unassembled WGS sequence"/>
</dbReference>
<proteinExistence type="predicted"/>
<evidence type="ECO:0000313" key="2">
    <source>
        <dbReference type="EMBL" id="OGM77151.1"/>
    </source>
</evidence>
<dbReference type="GO" id="GO:0006487">
    <property type="term" value="P:protein N-linked glycosylation"/>
    <property type="evidence" value="ECO:0007669"/>
    <property type="project" value="TreeGrafter"/>
</dbReference>
<reference evidence="2 3" key="1">
    <citation type="journal article" date="2016" name="Nat. Commun.">
        <title>Thousands of microbial genomes shed light on interconnected biogeochemical processes in an aquifer system.</title>
        <authorList>
            <person name="Anantharaman K."/>
            <person name="Brown C.T."/>
            <person name="Hug L.A."/>
            <person name="Sharon I."/>
            <person name="Castelle C.J."/>
            <person name="Probst A.J."/>
            <person name="Thomas B.C."/>
            <person name="Singh A."/>
            <person name="Wilkins M.J."/>
            <person name="Karaoz U."/>
            <person name="Brodie E.L."/>
            <person name="Williams K.H."/>
            <person name="Hubbard S.S."/>
            <person name="Banfield J.F."/>
        </authorList>
    </citation>
    <scope>NUCLEOTIDE SEQUENCE [LARGE SCALE GENOMIC DNA]</scope>
</reference>
<dbReference type="STRING" id="1802532.A2210_02415"/>
<dbReference type="SUPFAM" id="SSF53448">
    <property type="entry name" value="Nucleotide-diphospho-sugar transferases"/>
    <property type="match status" value="1"/>
</dbReference>
<dbReference type="PANTHER" id="PTHR10859:SF91">
    <property type="entry name" value="DOLICHYL-PHOSPHATE BETA-GLUCOSYLTRANSFERASE"/>
    <property type="match status" value="1"/>
</dbReference>
<dbReference type="Pfam" id="PF00535">
    <property type="entry name" value="Glycos_transf_2"/>
    <property type="match status" value="1"/>
</dbReference>
<dbReference type="InterPro" id="IPR029044">
    <property type="entry name" value="Nucleotide-diphossugar_trans"/>
</dbReference>
<dbReference type="AlphaFoldDB" id="A0A1F8CLK8"/>
<dbReference type="PANTHER" id="PTHR10859">
    <property type="entry name" value="GLYCOSYL TRANSFERASE"/>
    <property type="match status" value="1"/>
</dbReference>
<dbReference type="Gene3D" id="3.90.550.10">
    <property type="entry name" value="Spore Coat Polysaccharide Biosynthesis Protein SpsA, Chain A"/>
    <property type="match status" value="1"/>
</dbReference>